<proteinExistence type="predicted"/>
<protein>
    <submittedName>
        <fullName evidence="1">Uncharacterized protein</fullName>
    </submittedName>
</protein>
<comment type="caution">
    <text evidence="1">The sequence shown here is derived from an EMBL/GenBank/DDBJ whole genome shotgun (WGS) entry which is preliminary data.</text>
</comment>
<dbReference type="EMBL" id="REGN01005316">
    <property type="protein sequence ID" value="RNA13840.1"/>
    <property type="molecule type" value="Genomic_DNA"/>
</dbReference>
<reference evidence="1 2" key="1">
    <citation type="journal article" date="2018" name="Sci. Rep.">
        <title>Genomic signatures of local adaptation to the degree of environmental predictability in rotifers.</title>
        <authorList>
            <person name="Franch-Gras L."/>
            <person name="Hahn C."/>
            <person name="Garcia-Roger E.M."/>
            <person name="Carmona M.J."/>
            <person name="Serra M."/>
            <person name="Gomez A."/>
        </authorList>
    </citation>
    <scope>NUCLEOTIDE SEQUENCE [LARGE SCALE GENOMIC DNA]</scope>
    <source>
        <strain evidence="1">HYR1</strain>
    </source>
</reference>
<evidence type="ECO:0000313" key="1">
    <source>
        <dbReference type="EMBL" id="RNA13840.1"/>
    </source>
</evidence>
<evidence type="ECO:0000313" key="2">
    <source>
        <dbReference type="Proteomes" id="UP000276133"/>
    </source>
</evidence>
<gene>
    <name evidence="1" type="ORF">BpHYR1_031574</name>
</gene>
<keyword evidence="2" id="KW-1185">Reference proteome</keyword>
<dbReference type="Proteomes" id="UP000276133">
    <property type="component" value="Unassembled WGS sequence"/>
</dbReference>
<accession>A0A3M7QR61</accession>
<organism evidence="1 2">
    <name type="scientific">Brachionus plicatilis</name>
    <name type="common">Marine rotifer</name>
    <name type="synonym">Brachionus muelleri</name>
    <dbReference type="NCBI Taxonomy" id="10195"/>
    <lineage>
        <taxon>Eukaryota</taxon>
        <taxon>Metazoa</taxon>
        <taxon>Spiralia</taxon>
        <taxon>Gnathifera</taxon>
        <taxon>Rotifera</taxon>
        <taxon>Eurotatoria</taxon>
        <taxon>Monogononta</taxon>
        <taxon>Pseudotrocha</taxon>
        <taxon>Ploima</taxon>
        <taxon>Brachionidae</taxon>
        <taxon>Brachionus</taxon>
    </lineage>
</organism>
<sequence length="159" mass="18776">MSQKTEEIIELINEFDINCEKAILFFKTEDAVNEIQANREKIISKIKQIEMIKLENFNDSELLYDGPFAFFISNDQFKDRSINPCQLRPNLLSKYNESDHTSDEKLDLNNNAPFSWTMSRKKGEKFEFVKHLGQLVVAIHDRILRQCEILRITNWANQF</sequence>
<dbReference type="AlphaFoldDB" id="A0A3M7QR61"/>
<name>A0A3M7QR61_BRAPC</name>